<feature type="region of interest" description="Disordered" evidence="1">
    <location>
        <begin position="36"/>
        <end position="67"/>
    </location>
</feature>
<comment type="caution">
    <text evidence="2">The sequence shown here is derived from an EMBL/GenBank/DDBJ whole genome shotgun (WGS) entry which is preliminary data.</text>
</comment>
<reference evidence="2" key="1">
    <citation type="submission" date="2021-06" db="EMBL/GenBank/DDBJ databases">
        <authorList>
            <person name="Kallberg Y."/>
            <person name="Tangrot J."/>
            <person name="Rosling A."/>
        </authorList>
    </citation>
    <scope>NUCLEOTIDE SEQUENCE</scope>
    <source>
        <strain evidence="2">CL551</strain>
    </source>
</reference>
<gene>
    <name evidence="2" type="ORF">AMORRO_LOCUS1301</name>
</gene>
<evidence type="ECO:0000256" key="1">
    <source>
        <dbReference type="SAM" id="MobiDB-lite"/>
    </source>
</evidence>
<evidence type="ECO:0000313" key="2">
    <source>
        <dbReference type="EMBL" id="CAG8459011.1"/>
    </source>
</evidence>
<organism evidence="2 3">
    <name type="scientific">Acaulospora morrowiae</name>
    <dbReference type="NCBI Taxonomy" id="94023"/>
    <lineage>
        <taxon>Eukaryota</taxon>
        <taxon>Fungi</taxon>
        <taxon>Fungi incertae sedis</taxon>
        <taxon>Mucoromycota</taxon>
        <taxon>Glomeromycotina</taxon>
        <taxon>Glomeromycetes</taxon>
        <taxon>Diversisporales</taxon>
        <taxon>Acaulosporaceae</taxon>
        <taxon>Acaulospora</taxon>
    </lineage>
</organism>
<dbReference type="EMBL" id="CAJVPV010000483">
    <property type="protein sequence ID" value="CAG8459011.1"/>
    <property type="molecule type" value="Genomic_DNA"/>
</dbReference>
<dbReference type="Proteomes" id="UP000789342">
    <property type="component" value="Unassembled WGS sequence"/>
</dbReference>
<dbReference type="AlphaFoldDB" id="A0A9N8VQT7"/>
<evidence type="ECO:0000313" key="3">
    <source>
        <dbReference type="Proteomes" id="UP000789342"/>
    </source>
</evidence>
<sequence>MITTITPSPMNISSLLCRQPLHITELLQNHSDPRLSFLKDDEKKQETRRVDISDFENEYNEKQSDEEKKKYLGQKELELFLNKDQDMHEILGDFIYILPIDLDQYKLKSTSEKKKNHSVTSEEYKNFKEYICEILGIVAPNNA</sequence>
<accession>A0A9N8VQT7</accession>
<feature type="compositionally biased region" description="Basic and acidic residues" evidence="1">
    <location>
        <begin position="36"/>
        <end position="52"/>
    </location>
</feature>
<protein>
    <submittedName>
        <fullName evidence="2">16774_t:CDS:1</fullName>
    </submittedName>
</protein>
<keyword evidence="3" id="KW-1185">Reference proteome</keyword>
<proteinExistence type="predicted"/>
<name>A0A9N8VQT7_9GLOM</name>